<evidence type="ECO:0000256" key="2">
    <source>
        <dbReference type="SAM" id="Phobius"/>
    </source>
</evidence>
<keyword evidence="2" id="KW-1133">Transmembrane helix</keyword>
<feature type="compositionally biased region" description="Basic residues" evidence="1">
    <location>
        <begin position="375"/>
        <end position="384"/>
    </location>
</feature>
<gene>
    <name evidence="3" type="ORF">CPELLU_LOCUS7518</name>
</gene>
<feature type="compositionally biased region" description="Acidic residues" evidence="1">
    <location>
        <begin position="295"/>
        <end position="305"/>
    </location>
</feature>
<protein>
    <submittedName>
        <fullName evidence="3">6253_t:CDS:1</fullName>
    </submittedName>
</protein>
<proteinExistence type="predicted"/>
<dbReference type="AlphaFoldDB" id="A0A9N9CS73"/>
<sequence length="384" mass="45473">MSKLILDINNIDHTYNFKNIQDRDKTGLLKLYYYLKDHDISCDMILDRNETLLIGFYNTIPFLIITLYSFVFNDILAEKKFQKLFSFPKSFLKIFFSPGQPTEVILHLLNSRITHHRTIHCKTFEEVQKELFVRTLHSTYSFQLNTDSEFMSTTSDIISIIKKKIDVERIYTFKHLIPFVEYKNVEIPIPRFHYIFQYKTVLFLFTDRFLESREKRINALKSLNCLLKTPCSRGIYGIFLYKIDDLKPTDRYIPFYRNVLFLAYDGKEIMGDVRKLFDEFCTLVINRNNGSIMNEEGETPMDMDSDDNHTLESTTPSTTGRKKKKMIEWNFTNKTSRISEYSTSSKNKKKDPDRSNEESKKSESDDETPGFKIVPRNRFRNVID</sequence>
<organism evidence="3 4">
    <name type="scientific">Cetraspora pellucida</name>
    <dbReference type="NCBI Taxonomy" id="1433469"/>
    <lineage>
        <taxon>Eukaryota</taxon>
        <taxon>Fungi</taxon>
        <taxon>Fungi incertae sedis</taxon>
        <taxon>Mucoromycota</taxon>
        <taxon>Glomeromycotina</taxon>
        <taxon>Glomeromycetes</taxon>
        <taxon>Diversisporales</taxon>
        <taxon>Gigasporaceae</taxon>
        <taxon>Cetraspora</taxon>
    </lineage>
</organism>
<evidence type="ECO:0000256" key="1">
    <source>
        <dbReference type="SAM" id="MobiDB-lite"/>
    </source>
</evidence>
<keyword evidence="4" id="KW-1185">Reference proteome</keyword>
<comment type="caution">
    <text evidence="3">The sequence shown here is derived from an EMBL/GenBank/DDBJ whole genome shotgun (WGS) entry which is preliminary data.</text>
</comment>
<dbReference type="Proteomes" id="UP000789759">
    <property type="component" value="Unassembled WGS sequence"/>
</dbReference>
<name>A0A9N9CS73_9GLOM</name>
<dbReference type="OrthoDB" id="10640348at2759"/>
<feature type="transmembrane region" description="Helical" evidence="2">
    <location>
        <begin position="54"/>
        <end position="76"/>
    </location>
</feature>
<feature type="region of interest" description="Disordered" evidence="1">
    <location>
        <begin position="292"/>
        <end position="326"/>
    </location>
</feature>
<dbReference type="EMBL" id="CAJVQA010005069">
    <property type="protein sequence ID" value="CAG8612393.1"/>
    <property type="molecule type" value="Genomic_DNA"/>
</dbReference>
<evidence type="ECO:0000313" key="3">
    <source>
        <dbReference type="EMBL" id="CAG8612393.1"/>
    </source>
</evidence>
<keyword evidence="2" id="KW-0472">Membrane</keyword>
<feature type="compositionally biased region" description="Basic and acidic residues" evidence="1">
    <location>
        <begin position="350"/>
        <end position="363"/>
    </location>
</feature>
<accession>A0A9N9CS73</accession>
<reference evidence="3" key="1">
    <citation type="submission" date="2021-06" db="EMBL/GenBank/DDBJ databases">
        <authorList>
            <person name="Kallberg Y."/>
            <person name="Tangrot J."/>
            <person name="Rosling A."/>
        </authorList>
    </citation>
    <scope>NUCLEOTIDE SEQUENCE</scope>
    <source>
        <strain evidence="3">FL966</strain>
    </source>
</reference>
<keyword evidence="2" id="KW-0812">Transmembrane</keyword>
<evidence type="ECO:0000313" key="4">
    <source>
        <dbReference type="Proteomes" id="UP000789759"/>
    </source>
</evidence>
<feature type="region of interest" description="Disordered" evidence="1">
    <location>
        <begin position="338"/>
        <end position="384"/>
    </location>
</feature>